<evidence type="ECO:0000313" key="2">
    <source>
        <dbReference type="EMBL" id="XBH02612.1"/>
    </source>
</evidence>
<dbReference type="RefSeq" id="WP_406695354.1">
    <property type="nucleotide sequence ID" value="NZ_CP155447.1"/>
</dbReference>
<dbReference type="AlphaFoldDB" id="A0AAU7CCD5"/>
<protein>
    <submittedName>
        <fullName evidence="2">NYN domain-containing protein</fullName>
    </submittedName>
</protein>
<gene>
    <name evidence="2" type="ORF">V5E97_30450</name>
</gene>
<evidence type="ECO:0000256" key="1">
    <source>
        <dbReference type="SAM" id="MobiDB-lite"/>
    </source>
</evidence>
<dbReference type="Pfam" id="PF05991">
    <property type="entry name" value="NYN_YacP"/>
    <property type="match status" value="1"/>
</dbReference>
<dbReference type="EMBL" id="CP155447">
    <property type="protein sequence ID" value="XBH02612.1"/>
    <property type="molecule type" value="Genomic_DNA"/>
</dbReference>
<organism evidence="2">
    <name type="scientific">Singulisphaera sp. Ch08</name>
    <dbReference type="NCBI Taxonomy" id="3120278"/>
    <lineage>
        <taxon>Bacteria</taxon>
        <taxon>Pseudomonadati</taxon>
        <taxon>Planctomycetota</taxon>
        <taxon>Planctomycetia</taxon>
        <taxon>Isosphaerales</taxon>
        <taxon>Isosphaeraceae</taxon>
        <taxon>Singulisphaera</taxon>
    </lineage>
</organism>
<reference evidence="2" key="1">
    <citation type="submission" date="2024-05" db="EMBL/GenBank/DDBJ databases">
        <title>Planctomycetes of the genus Singulisphaera possess chitinolytic capabilities.</title>
        <authorList>
            <person name="Ivanova A."/>
        </authorList>
    </citation>
    <scope>NUCLEOTIDE SEQUENCE</scope>
    <source>
        <strain evidence="2">Ch08T</strain>
    </source>
</reference>
<dbReference type="PANTHER" id="PTHR34547">
    <property type="entry name" value="YACP-LIKE NYN DOMAIN PROTEIN"/>
    <property type="match status" value="1"/>
</dbReference>
<proteinExistence type="predicted"/>
<accession>A0AAU7CCD5</accession>
<feature type="region of interest" description="Disordered" evidence="1">
    <location>
        <begin position="132"/>
        <end position="155"/>
    </location>
</feature>
<name>A0AAU7CCD5_9BACT</name>
<dbReference type="InterPro" id="IPR010298">
    <property type="entry name" value="YacP-like"/>
</dbReference>
<dbReference type="PANTHER" id="PTHR34547:SF1">
    <property type="entry name" value="YACP-LIKE NYN DOMAIN PROTEIN"/>
    <property type="match status" value="1"/>
</dbReference>
<sequence length="205" mass="23257">MRLLIDGYNVMFAQGLVGKRIGPDHFRKARTQFLNKLSDALGPLEAHLTTVVFDAATPPHDLPPQSRHKGMTILYAVNDEDADQRIEMLIAAHSAPKTLTVVSSDHRIRQAATRRKARILTADVFLAEIESRKRSPREVPVPPNPERTRGRELSSSESAYWLNEFRDIEEMPETRAMMGNEMGIPTDAEIAEIEREIEREFRDGK</sequence>